<comment type="caution">
    <text evidence="1">The sequence shown here is derived from an EMBL/GenBank/DDBJ whole genome shotgun (WGS) entry which is preliminary data.</text>
</comment>
<proteinExistence type="predicted"/>
<dbReference type="Proteomes" id="UP001349262">
    <property type="component" value="Unassembled WGS sequence"/>
</dbReference>
<evidence type="ECO:0000313" key="1">
    <source>
        <dbReference type="EMBL" id="MEE7455975.1"/>
    </source>
</evidence>
<accession>A0ABU7T606</accession>
<name>A0ABU7T606_9HYPH</name>
<reference evidence="1 2" key="1">
    <citation type="journal article" date="2012" name="Genet. Mol. Biol.">
        <title>Analysis of 16S rRNA and mxaF genes revealing insights into Methylobacterium niche-specific plant association.</title>
        <authorList>
            <person name="Dourado M.N."/>
            <person name="Andreote F.D."/>
            <person name="Dini-Andreote F."/>
            <person name="Conti R."/>
            <person name="Araujo J.M."/>
            <person name="Araujo W.L."/>
        </authorList>
    </citation>
    <scope>NUCLEOTIDE SEQUENCE [LARGE SCALE GENOMIC DNA]</scope>
    <source>
        <strain evidence="1 2">SR1.6/4</strain>
    </source>
</reference>
<gene>
    <name evidence="1" type="ORF">MRSR164_03870</name>
</gene>
<evidence type="ECO:0000313" key="2">
    <source>
        <dbReference type="Proteomes" id="UP001349262"/>
    </source>
</evidence>
<sequence length="68" mass="7284">MTQEVGKEVGLIALCRQRHGGPPIPSPSLRAVGSFVLYVDDHHLAAAQFPDPMVRAKGNPVIKPAGWV</sequence>
<keyword evidence="2" id="KW-1185">Reference proteome</keyword>
<organism evidence="1 2">
    <name type="scientific">Methylobacterium radiotolerans</name>
    <dbReference type="NCBI Taxonomy" id="31998"/>
    <lineage>
        <taxon>Bacteria</taxon>
        <taxon>Pseudomonadati</taxon>
        <taxon>Pseudomonadota</taxon>
        <taxon>Alphaproteobacteria</taxon>
        <taxon>Hyphomicrobiales</taxon>
        <taxon>Methylobacteriaceae</taxon>
        <taxon>Methylobacterium</taxon>
    </lineage>
</organism>
<dbReference type="EMBL" id="MLBY01000002">
    <property type="protein sequence ID" value="MEE7455975.1"/>
    <property type="molecule type" value="Genomic_DNA"/>
</dbReference>
<protein>
    <submittedName>
        <fullName evidence="1">Uncharacterized protein</fullName>
    </submittedName>
</protein>